<evidence type="ECO:0000256" key="1">
    <source>
        <dbReference type="ARBA" id="ARBA00022729"/>
    </source>
</evidence>
<gene>
    <name evidence="5" type="ORF">EVJ58_g5152</name>
</gene>
<evidence type="ECO:0000313" key="5">
    <source>
        <dbReference type="EMBL" id="TFY60427.1"/>
    </source>
</evidence>
<dbReference type="Proteomes" id="UP000298390">
    <property type="component" value="Unassembled WGS sequence"/>
</dbReference>
<protein>
    <submittedName>
        <fullName evidence="5">Uncharacterized protein</fullName>
    </submittedName>
</protein>
<dbReference type="InterPro" id="IPR009880">
    <property type="entry name" value="Glyoxal_oxidase_N"/>
</dbReference>
<feature type="non-terminal residue" evidence="5">
    <location>
        <position position="1"/>
    </location>
</feature>
<evidence type="ECO:0000313" key="6">
    <source>
        <dbReference type="Proteomes" id="UP000298390"/>
    </source>
</evidence>
<dbReference type="STRING" id="34475.A0A4Y9YFT4"/>
<feature type="compositionally biased region" description="Basic residues" evidence="2">
    <location>
        <begin position="216"/>
        <end position="230"/>
    </location>
</feature>
<dbReference type="InterPro" id="IPR013783">
    <property type="entry name" value="Ig-like_fold"/>
</dbReference>
<dbReference type="SUPFAM" id="SSF81296">
    <property type="entry name" value="E set domains"/>
    <property type="match status" value="1"/>
</dbReference>
<dbReference type="Pfam" id="PF07250">
    <property type="entry name" value="Glyoxal_oxid_N"/>
    <property type="match status" value="1"/>
</dbReference>
<accession>A0A4Y9YFT4</accession>
<feature type="region of interest" description="Disordered" evidence="2">
    <location>
        <begin position="210"/>
        <end position="230"/>
    </location>
</feature>
<sequence length="230" mass="24504">QIGASNADKPVLTPVLYDPAAPPGGRFSQEGMPTSDIPRMYHSVATLTPSGEIMIAGSNPNLDRSEIEYGTEYRVEWLGPPYMAKARPEIVEKPEIIGFGEDVTFSVAIPSSSQGVDIKVALMDLGFVTHTVHANSRLVYLDSSLSEDGQTITVTGPPDGGVYPPGPGFLYLVVDGVPSVGVKVMIGDGEDPPFDGDALANMLAMTEVDQYESSKKKGKNKHKTPKSHAT</sequence>
<proteinExistence type="predicted"/>
<dbReference type="EMBL" id="SEKV01000254">
    <property type="protein sequence ID" value="TFY60427.1"/>
    <property type="molecule type" value="Genomic_DNA"/>
</dbReference>
<reference evidence="5 6" key="1">
    <citation type="submission" date="2019-01" db="EMBL/GenBank/DDBJ databases">
        <title>Genome sequencing of the rare red list fungi Fomitopsis rosea.</title>
        <authorList>
            <person name="Buettner E."/>
            <person name="Kellner H."/>
        </authorList>
    </citation>
    <scope>NUCLEOTIDE SEQUENCE [LARGE SCALE GENOMIC DNA]</scope>
    <source>
        <strain evidence="5 6">DSM 105464</strain>
    </source>
</reference>
<dbReference type="Gene3D" id="2.60.40.10">
    <property type="entry name" value="Immunoglobulins"/>
    <property type="match status" value="1"/>
</dbReference>
<dbReference type="AlphaFoldDB" id="A0A4Y9YFT4"/>
<dbReference type="PANTHER" id="PTHR32208:SF96">
    <property type="entry name" value="GLYOXAL OXIDASE"/>
    <property type="match status" value="1"/>
</dbReference>
<feature type="domain" description="Glyoxal oxidase N-terminal" evidence="3">
    <location>
        <begin position="3"/>
        <end position="82"/>
    </location>
</feature>
<dbReference type="InterPro" id="IPR014756">
    <property type="entry name" value="Ig_E-set"/>
</dbReference>
<dbReference type="SUPFAM" id="SSF50965">
    <property type="entry name" value="Galactose oxidase, central domain"/>
    <property type="match status" value="1"/>
</dbReference>
<feature type="domain" description="Galactose oxidase-like Early set" evidence="4">
    <location>
        <begin position="87"/>
        <end position="186"/>
    </location>
</feature>
<dbReference type="InterPro" id="IPR011043">
    <property type="entry name" value="Gal_Oxase/kelch_b-propeller"/>
</dbReference>
<dbReference type="CDD" id="cd02851">
    <property type="entry name" value="E_set_GO_C"/>
    <property type="match status" value="1"/>
</dbReference>
<dbReference type="Gene3D" id="2.130.10.80">
    <property type="entry name" value="Galactose oxidase/kelch, beta-propeller"/>
    <property type="match status" value="1"/>
</dbReference>
<dbReference type="Pfam" id="PF09118">
    <property type="entry name" value="GO-like_E_set"/>
    <property type="match status" value="1"/>
</dbReference>
<name>A0A4Y9YFT4_9APHY</name>
<dbReference type="InterPro" id="IPR037293">
    <property type="entry name" value="Gal_Oxidase_central_sf"/>
</dbReference>
<dbReference type="PANTHER" id="PTHR32208">
    <property type="entry name" value="SECRETED PROTEIN-RELATED"/>
    <property type="match status" value="1"/>
</dbReference>
<evidence type="ECO:0000256" key="2">
    <source>
        <dbReference type="SAM" id="MobiDB-lite"/>
    </source>
</evidence>
<dbReference type="InterPro" id="IPR015202">
    <property type="entry name" value="GO-like_E_set"/>
</dbReference>
<comment type="caution">
    <text evidence="5">The sequence shown here is derived from an EMBL/GenBank/DDBJ whole genome shotgun (WGS) entry which is preliminary data.</text>
</comment>
<evidence type="ECO:0000259" key="3">
    <source>
        <dbReference type="Pfam" id="PF07250"/>
    </source>
</evidence>
<evidence type="ECO:0000259" key="4">
    <source>
        <dbReference type="Pfam" id="PF09118"/>
    </source>
</evidence>
<keyword evidence="1" id="KW-0732">Signal</keyword>
<organism evidence="5 6">
    <name type="scientific">Rhodofomes roseus</name>
    <dbReference type="NCBI Taxonomy" id="34475"/>
    <lineage>
        <taxon>Eukaryota</taxon>
        <taxon>Fungi</taxon>
        <taxon>Dikarya</taxon>
        <taxon>Basidiomycota</taxon>
        <taxon>Agaricomycotina</taxon>
        <taxon>Agaricomycetes</taxon>
        <taxon>Polyporales</taxon>
        <taxon>Rhodofomes</taxon>
    </lineage>
</organism>